<reference evidence="2" key="1">
    <citation type="submission" date="2017-01" db="EMBL/GenBank/DDBJ databases">
        <title>Comparative genomics of anhydrobiosis in the tardigrade Hypsibius dujardini.</title>
        <authorList>
            <person name="Yoshida Y."/>
            <person name="Koutsovoulos G."/>
            <person name="Laetsch D."/>
            <person name="Stevens L."/>
            <person name="Kumar S."/>
            <person name="Horikawa D."/>
            <person name="Ishino K."/>
            <person name="Komine S."/>
            <person name="Tomita M."/>
            <person name="Blaxter M."/>
            <person name="Arakawa K."/>
        </authorList>
    </citation>
    <scope>NUCLEOTIDE SEQUENCE [LARGE SCALE GENOMIC DNA]</scope>
    <source>
        <strain evidence="2">Z151</strain>
    </source>
</reference>
<accession>A0A1W0X5B5</accession>
<protein>
    <submittedName>
        <fullName evidence="1">Uncharacterized protein</fullName>
    </submittedName>
</protein>
<dbReference type="EMBL" id="MTYJ01000016">
    <property type="protein sequence ID" value="OQV22673.1"/>
    <property type="molecule type" value="Genomic_DNA"/>
</dbReference>
<organism evidence="1 2">
    <name type="scientific">Hypsibius exemplaris</name>
    <name type="common">Freshwater tardigrade</name>
    <dbReference type="NCBI Taxonomy" id="2072580"/>
    <lineage>
        <taxon>Eukaryota</taxon>
        <taxon>Metazoa</taxon>
        <taxon>Ecdysozoa</taxon>
        <taxon>Tardigrada</taxon>
        <taxon>Eutardigrada</taxon>
        <taxon>Parachela</taxon>
        <taxon>Hypsibioidea</taxon>
        <taxon>Hypsibiidae</taxon>
        <taxon>Hypsibius</taxon>
    </lineage>
</organism>
<dbReference type="OrthoDB" id="428346at2759"/>
<sequence length="345" mass="38767">MTQPIILDYYPRNSCRKQDRYFVDSSVKQLDQGNLSDKCFAALALPVSFLTVHPLSRPDFPLVQAWLKPEAARFGEAPRKIPGSLRNGYSMNGIISIREFYFDNAYLGGSALTSVWSLDTINDLRARVRARQTYFNYDSSFVYQALDAHGKKAVSSRRGLVIGSEKPWLEVFLLEYGADHVTTLEFGAIISQHPQIRTFTPANFTAAFLQGQIEPFDFLFTYSSIEHDGLGRYGDVLNPSGDLETMARMLSVVKPGGYAFVGIPCCFDALDWNAHRTYGHRRLAMLFAGWRVVGVFPANALNQSRKPKLRVRQLGSVFQPVWVLQNVMGCVEQKLLGTIAGIFKE</sequence>
<keyword evidence="2" id="KW-1185">Reference proteome</keyword>
<name>A0A1W0X5B5_HYPEX</name>
<evidence type="ECO:0000313" key="1">
    <source>
        <dbReference type="EMBL" id="OQV22673.1"/>
    </source>
</evidence>
<evidence type="ECO:0000313" key="2">
    <source>
        <dbReference type="Proteomes" id="UP000192578"/>
    </source>
</evidence>
<dbReference type="SUPFAM" id="SSF53335">
    <property type="entry name" value="S-adenosyl-L-methionine-dependent methyltransferases"/>
    <property type="match status" value="1"/>
</dbReference>
<dbReference type="InterPro" id="IPR029063">
    <property type="entry name" value="SAM-dependent_MTases_sf"/>
</dbReference>
<gene>
    <name evidence="1" type="ORF">BV898_03498</name>
</gene>
<comment type="caution">
    <text evidence="1">The sequence shown here is derived from an EMBL/GenBank/DDBJ whole genome shotgun (WGS) entry which is preliminary data.</text>
</comment>
<dbReference type="AlphaFoldDB" id="A0A1W0X5B5"/>
<dbReference type="Pfam" id="PF03269">
    <property type="entry name" value="DUF268"/>
    <property type="match status" value="1"/>
</dbReference>
<dbReference type="InterPro" id="IPR004951">
    <property type="entry name" value="DUF268_CAE_spp"/>
</dbReference>
<dbReference type="Proteomes" id="UP000192578">
    <property type="component" value="Unassembled WGS sequence"/>
</dbReference>
<proteinExistence type="predicted"/>